<feature type="compositionally biased region" description="Basic and acidic residues" evidence="1">
    <location>
        <begin position="26"/>
        <end position="35"/>
    </location>
</feature>
<accession>A0AAW1ZWP0</accession>
<dbReference type="EMBL" id="JAWDJR010000012">
    <property type="protein sequence ID" value="KAK9965766.1"/>
    <property type="molecule type" value="Genomic_DNA"/>
</dbReference>
<evidence type="ECO:0000313" key="3">
    <source>
        <dbReference type="Proteomes" id="UP001479290"/>
    </source>
</evidence>
<comment type="caution">
    <text evidence="2">The sequence shown here is derived from an EMBL/GenBank/DDBJ whole genome shotgun (WGS) entry which is preliminary data.</text>
</comment>
<gene>
    <name evidence="2" type="ORF">ABG768_004838</name>
</gene>
<protein>
    <submittedName>
        <fullName evidence="2">Uncharacterized protein</fullName>
    </submittedName>
</protein>
<evidence type="ECO:0000256" key="1">
    <source>
        <dbReference type="SAM" id="MobiDB-lite"/>
    </source>
</evidence>
<organism evidence="2 3">
    <name type="scientific">Culter alburnus</name>
    <name type="common">Topmouth culter</name>
    <dbReference type="NCBI Taxonomy" id="194366"/>
    <lineage>
        <taxon>Eukaryota</taxon>
        <taxon>Metazoa</taxon>
        <taxon>Chordata</taxon>
        <taxon>Craniata</taxon>
        <taxon>Vertebrata</taxon>
        <taxon>Euteleostomi</taxon>
        <taxon>Actinopterygii</taxon>
        <taxon>Neopterygii</taxon>
        <taxon>Teleostei</taxon>
        <taxon>Ostariophysi</taxon>
        <taxon>Cypriniformes</taxon>
        <taxon>Xenocyprididae</taxon>
        <taxon>Xenocypridinae</taxon>
        <taxon>Culter</taxon>
    </lineage>
</organism>
<feature type="non-terminal residue" evidence="2">
    <location>
        <position position="135"/>
    </location>
</feature>
<reference evidence="2 3" key="1">
    <citation type="submission" date="2024-05" db="EMBL/GenBank/DDBJ databases">
        <title>A high-quality chromosomal-level genome assembly of Topmouth culter (Culter alburnus).</title>
        <authorList>
            <person name="Zhao H."/>
        </authorList>
    </citation>
    <scope>NUCLEOTIDE SEQUENCE [LARGE SCALE GENOMIC DNA]</scope>
    <source>
        <strain evidence="2">CATC2023</strain>
        <tissue evidence="2">Muscle</tissue>
    </source>
</reference>
<dbReference type="AlphaFoldDB" id="A0AAW1ZWP0"/>
<proteinExistence type="predicted"/>
<evidence type="ECO:0000313" key="2">
    <source>
        <dbReference type="EMBL" id="KAK9965766.1"/>
    </source>
</evidence>
<feature type="region of interest" description="Disordered" evidence="1">
    <location>
        <begin position="21"/>
        <end position="43"/>
    </location>
</feature>
<name>A0AAW1ZWP0_CULAL</name>
<feature type="region of interest" description="Disordered" evidence="1">
    <location>
        <begin position="64"/>
        <end position="104"/>
    </location>
</feature>
<keyword evidence="3" id="KW-1185">Reference proteome</keyword>
<sequence length="135" mass="14338">MGVVEGCRECVVYGSAPGNKPTAVRAETRGRERYGRGPVPTATLPDQVHIDRCEAGRGTKLFSCSRGSSWAPRRLGRNDSPHASGQGETDSSRRSVGLAPGQFKEETPFVTLAAGLWADLESGHLEMPISAGNIS</sequence>
<dbReference type="Proteomes" id="UP001479290">
    <property type="component" value="Unassembled WGS sequence"/>
</dbReference>